<evidence type="ECO:0000313" key="2">
    <source>
        <dbReference type="EMBL" id="KXU07597.1"/>
    </source>
</evidence>
<feature type="transmembrane region" description="Helical" evidence="1">
    <location>
        <begin position="36"/>
        <end position="54"/>
    </location>
</feature>
<evidence type="ECO:0000256" key="1">
    <source>
        <dbReference type="SAM" id="Phobius"/>
    </source>
</evidence>
<dbReference type="EMBL" id="LQZC01000010">
    <property type="protein sequence ID" value="KXU07597.1"/>
    <property type="molecule type" value="Genomic_DNA"/>
</dbReference>
<feature type="transmembrane region" description="Helical" evidence="1">
    <location>
        <begin position="174"/>
        <end position="191"/>
    </location>
</feature>
<dbReference type="Proteomes" id="UP000071369">
    <property type="component" value="Unassembled WGS sequence"/>
</dbReference>
<proteinExistence type="predicted"/>
<dbReference type="AlphaFoldDB" id="A0A139QYI2"/>
<organism evidence="2 3">
    <name type="scientific">Streptococcus oralis</name>
    <dbReference type="NCBI Taxonomy" id="1303"/>
    <lineage>
        <taxon>Bacteria</taxon>
        <taxon>Bacillati</taxon>
        <taxon>Bacillota</taxon>
        <taxon>Bacilli</taxon>
        <taxon>Lactobacillales</taxon>
        <taxon>Streptococcaceae</taxon>
        <taxon>Streptococcus</taxon>
    </lineage>
</organism>
<feature type="transmembrane region" description="Helical" evidence="1">
    <location>
        <begin position="220"/>
        <end position="239"/>
    </location>
</feature>
<evidence type="ECO:0000313" key="3">
    <source>
        <dbReference type="Proteomes" id="UP000071369"/>
    </source>
</evidence>
<dbReference type="PATRIC" id="fig|1303.86.peg.1081"/>
<name>A0A139QYI2_STROR</name>
<dbReference type="RefSeq" id="WP_061852905.1">
    <property type="nucleotide sequence ID" value="NZ_KQ970789.1"/>
</dbReference>
<keyword evidence="1" id="KW-0812">Transmembrane</keyword>
<accession>A0A139QYI2</accession>
<gene>
    <name evidence="2" type="ORF">SORDD25_01054</name>
</gene>
<keyword evidence="1" id="KW-0472">Membrane</keyword>
<feature type="transmembrane region" description="Helical" evidence="1">
    <location>
        <begin position="303"/>
        <end position="323"/>
    </location>
</feature>
<keyword evidence="1" id="KW-1133">Transmembrane helix</keyword>
<evidence type="ECO:0008006" key="4">
    <source>
        <dbReference type="Google" id="ProtNLM"/>
    </source>
</evidence>
<feature type="transmembrane region" description="Helical" evidence="1">
    <location>
        <begin position="197"/>
        <end position="213"/>
    </location>
</feature>
<feature type="transmembrane region" description="Helical" evidence="1">
    <location>
        <begin position="107"/>
        <end position="128"/>
    </location>
</feature>
<reference evidence="2 3" key="1">
    <citation type="submission" date="2016-01" db="EMBL/GenBank/DDBJ databases">
        <title>Highly variable Streptococcus oralis are common among viridans streptococci isolated from primates.</title>
        <authorList>
            <person name="Denapaite D."/>
            <person name="Rieger M."/>
            <person name="Koendgen S."/>
            <person name="Brueckner R."/>
            <person name="Ochigava I."/>
            <person name="Kappeler P."/>
            <person name="Maetz-Rensing K."/>
            <person name="Leendertz F."/>
            <person name="Hakenbeck R."/>
        </authorList>
    </citation>
    <scope>NUCLEOTIDE SEQUENCE [LARGE SCALE GENOMIC DNA]</scope>
    <source>
        <strain evidence="2 3">DD25</strain>
    </source>
</reference>
<protein>
    <recommendedName>
        <fullName evidence="4">Polysaccharide polymerase</fullName>
    </recommendedName>
</protein>
<feature type="transmembrane region" description="Helical" evidence="1">
    <location>
        <begin position="61"/>
        <end position="79"/>
    </location>
</feature>
<feature type="transmembrane region" description="Helical" evidence="1">
    <location>
        <begin position="335"/>
        <end position="353"/>
    </location>
</feature>
<feature type="transmembrane region" description="Helical" evidence="1">
    <location>
        <begin position="9"/>
        <end position="30"/>
    </location>
</feature>
<sequence length="386" mass="44499">MLKIERDKLLVAVVLTLVISIDMINTSMLAPILPHIPSLIPFFGVLFLAVRFLYIKHYSLTFLIFAPLMLLAGCMMYYTTGNLNASMYLFLIIFLYRVEFESVLKLYVGLGFFFVLMIVLLSKIGILPNLQFIQYRSAGLVVRNSFGFIYPTDFASHCFYLYMAFSYLNRNRFIILRTLLGLGLAAFIINYCDARLNAGSIVVATGIFLYFYYRRNTRSAVFSVMPFAAGMASAVMVYLSKNFSWSHPMYVTLNKFTNMRLYLGHEALKKYPVQLFGTRGISFVGYGGKTETVMNYDYVDSSYVQMLFTYGLIPVVLLVGLYMVQSWSLYRRKNYLLLACLAIVAVNCMFEAFWVRPSYNIFMFLLFATIPAMEFKEEKYEMREAV</sequence>
<comment type="caution">
    <text evidence="2">The sequence shown here is derived from an EMBL/GenBank/DDBJ whole genome shotgun (WGS) entry which is preliminary data.</text>
</comment>